<evidence type="ECO:0000313" key="2">
    <source>
        <dbReference type="Proteomes" id="UP000680348"/>
    </source>
</evidence>
<dbReference type="Proteomes" id="UP000680348">
    <property type="component" value="Unassembled WGS sequence"/>
</dbReference>
<keyword evidence="2" id="KW-1185">Reference proteome</keyword>
<proteinExistence type="predicted"/>
<accession>A0A942E572</accession>
<name>A0A942E572_9HYPH</name>
<evidence type="ECO:0000313" key="1">
    <source>
        <dbReference type="EMBL" id="MBS3651191.1"/>
    </source>
</evidence>
<dbReference type="AlphaFoldDB" id="A0A942E572"/>
<organism evidence="1 2">
    <name type="scientific">Pseudaminobacter soli</name>
    <name type="common">ex Zhang et al. 2022</name>
    <dbReference type="NCBI Taxonomy" id="2831468"/>
    <lineage>
        <taxon>Bacteria</taxon>
        <taxon>Pseudomonadati</taxon>
        <taxon>Pseudomonadota</taxon>
        <taxon>Alphaproteobacteria</taxon>
        <taxon>Hyphomicrobiales</taxon>
        <taxon>Phyllobacteriaceae</taxon>
        <taxon>Pseudaminobacter</taxon>
    </lineage>
</organism>
<dbReference type="RefSeq" id="WP_188256736.1">
    <property type="nucleotide sequence ID" value="NZ_JABVCF010000012.1"/>
</dbReference>
<dbReference type="EMBL" id="JAGWCR010000012">
    <property type="protein sequence ID" value="MBS3651191.1"/>
    <property type="molecule type" value="Genomic_DNA"/>
</dbReference>
<protein>
    <recommendedName>
        <fullName evidence="3">Nitrile hydratase subunit beta</fullName>
    </recommendedName>
</protein>
<gene>
    <name evidence="1" type="ORF">KEU06_21490</name>
</gene>
<comment type="caution">
    <text evidence="1">The sequence shown here is derived from an EMBL/GenBank/DDBJ whole genome shotgun (WGS) entry which is preliminary data.</text>
</comment>
<sequence>MHVANLQLEGLLMAIASINNVLVRKGILTTDEIDTALRRAEAAMTGEERNHEDLSPSNVDAVCFPIRLLQLANLGQSEGGVQSFSELTRSVGQLKQPYGDQR</sequence>
<evidence type="ECO:0008006" key="3">
    <source>
        <dbReference type="Google" id="ProtNLM"/>
    </source>
</evidence>
<reference evidence="1" key="1">
    <citation type="submission" date="2021-04" db="EMBL/GenBank/DDBJ databases">
        <title>Pseudaminobacter soli sp. nov., isolated from paddy soil contaminated by heavy metals.</title>
        <authorList>
            <person name="Zhang K."/>
        </authorList>
    </citation>
    <scope>NUCLEOTIDE SEQUENCE</scope>
    <source>
        <strain evidence="1">19-2017</strain>
    </source>
</reference>